<evidence type="ECO:0000256" key="14">
    <source>
        <dbReference type="ARBA" id="ARBA00023075"/>
    </source>
</evidence>
<evidence type="ECO:0000259" key="22">
    <source>
        <dbReference type="PROSITE" id="PS51003"/>
    </source>
</evidence>
<comment type="subunit">
    <text evidence="3">The main subunits of complex b-c1 are: cytochrome b, cytochrome c1 and the Rieske protein.</text>
</comment>
<evidence type="ECO:0000256" key="5">
    <source>
        <dbReference type="ARBA" id="ARBA00022448"/>
    </source>
</evidence>
<dbReference type="AlphaFoldDB" id="A0A7L8UYH2"/>
<feature type="binding site" description="axial binding residue" evidence="19">
    <location>
        <position position="94"/>
    </location>
    <ligand>
        <name>heme b</name>
        <dbReference type="ChEBI" id="CHEBI:60344"/>
        <label>b566</label>
    </ligand>
    <ligandPart>
        <name>Fe</name>
        <dbReference type="ChEBI" id="CHEBI:18248"/>
    </ligandPart>
</feature>
<dbReference type="GeneID" id="60238973"/>
<keyword evidence="11 20" id="KW-0249">Electron transport</keyword>
<dbReference type="CDD" id="cd00284">
    <property type="entry name" value="Cytochrome_b_N"/>
    <property type="match status" value="1"/>
</dbReference>
<evidence type="ECO:0000256" key="11">
    <source>
        <dbReference type="ARBA" id="ARBA00022982"/>
    </source>
</evidence>
<dbReference type="GO" id="GO:0046872">
    <property type="term" value="F:metal ion binding"/>
    <property type="evidence" value="ECO:0007669"/>
    <property type="project" value="UniProtKB-UniRule"/>
</dbReference>
<sequence>MRKKDLIIKIINNSLIDLPAPINLSSWWNFGSILGMCLTIQLISGILISMHYTANLELAFNSVDHIVRDVNYGWLMRTIHSNGASMFFICMYMHVGRGIYYGSYHLMKTWYMGVLIMLMTMATAFLGYVLPWGQMSFWGATVITNLLSAIPYVGNMLVNWLWGGFSVDNATLSRFFSLHFMLPFVITMMTIIHLFFLHQTGSSNPLGMNSNSDKIPFHPFFSIKDIMGFCIIMTIFMMLVLMEPYKLSDPDNFTPANPMVTPIHIQPEWYFLFAYAILRSIPNKLGGVIALFLSIIILTIKPISMTNKFKGIQFYPINQINFWMFLSTIILLTWIGARPVEEPFTTTGMILTVYYFMYFMTDPLIAKIWDNLTK</sequence>
<evidence type="ECO:0000256" key="8">
    <source>
        <dbReference type="ARBA" id="ARBA00022692"/>
    </source>
</evidence>
<protein>
    <recommendedName>
        <fullName evidence="4 20">Cytochrome b</fullName>
    </recommendedName>
</protein>
<evidence type="ECO:0000259" key="21">
    <source>
        <dbReference type="PROSITE" id="PS51002"/>
    </source>
</evidence>
<name>A0A7L8UYH2_9HEMI</name>
<dbReference type="Pfam" id="PF00032">
    <property type="entry name" value="Cytochrom_B_C"/>
    <property type="match status" value="1"/>
</dbReference>
<dbReference type="Pfam" id="PF00033">
    <property type="entry name" value="Cytochrome_B"/>
    <property type="match status" value="1"/>
</dbReference>
<dbReference type="GO" id="GO:0016491">
    <property type="term" value="F:oxidoreductase activity"/>
    <property type="evidence" value="ECO:0007669"/>
    <property type="project" value="UniProtKB-UniRule"/>
</dbReference>
<dbReference type="InterPro" id="IPR030689">
    <property type="entry name" value="Cytochrome_b"/>
</dbReference>
<accession>A0A7L8UYH2</accession>
<feature type="transmembrane region" description="Helical" evidence="20">
    <location>
        <begin position="137"/>
        <end position="158"/>
    </location>
</feature>
<feature type="transmembrane region" description="Helical" evidence="20">
    <location>
        <begin position="217"/>
        <end position="242"/>
    </location>
</feature>
<dbReference type="InterPro" id="IPR027387">
    <property type="entry name" value="Cytb/b6-like_sf"/>
</dbReference>
<dbReference type="PROSITE" id="PS51002">
    <property type="entry name" value="CYTB_NTER"/>
    <property type="match status" value="1"/>
</dbReference>
<evidence type="ECO:0000256" key="6">
    <source>
        <dbReference type="ARBA" id="ARBA00022617"/>
    </source>
</evidence>
<dbReference type="EMBL" id="MT768010">
    <property type="protein sequence ID" value="QOG08899.1"/>
    <property type="molecule type" value="Genomic_DNA"/>
</dbReference>
<dbReference type="SUPFAM" id="SSF81648">
    <property type="entry name" value="a domain/subunit of cytochrome bc1 complex (Ubiquinol-cytochrome c reductase)"/>
    <property type="match status" value="1"/>
</dbReference>
<dbReference type="SUPFAM" id="SSF81342">
    <property type="entry name" value="Transmembrane di-heme cytochromes"/>
    <property type="match status" value="1"/>
</dbReference>
<dbReference type="FunFam" id="1.20.810.10:FF:000002">
    <property type="entry name" value="Cytochrome b"/>
    <property type="match status" value="1"/>
</dbReference>
<dbReference type="GO" id="GO:0005743">
    <property type="term" value="C:mitochondrial inner membrane"/>
    <property type="evidence" value="ECO:0007669"/>
    <property type="project" value="UniProtKB-SubCell"/>
</dbReference>
<dbReference type="InterPro" id="IPR036150">
    <property type="entry name" value="Cyt_b/b6_C_sf"/>
</dbReference>
<keyword evidence="10" id="KW-0999">Mitochondrion inner membrane</keyword>
<evidence type="ECO:0000256" key="9">
    <source>
        <dbReference type="ARBA" id="ARBA00022723"/>
    </source>
</evidence>
<keyword evidence="14" id="KW-0830">Ubiquinone</keyword>
<proteinExistence type="inferred from homology"/>
<dbReference type="InterPro" id="IPR005797">
    <property type="entry name" value="Cyt_b/b6_N"/>
</dbReference>
<feature type="domain" description="Cytochrome b/b6 N-terminal region profile" evidence="21">
    <location>
        <begin position="1"/>
        <end position="206"/>
    </location>
</feature>
<dbReference type="PANTHER" id="PTHR19271">
    <property type="entry name" value="CYTOCHROME B"/>
    <property type="match status" value="1"/>
</dbReference>
<evidence type="ECO:0000256" key="17">
    <source>
        <dbReference type="ARBA" id="ARBA00061233"/>
    </source>
</evidence>
<evidence type="ECO:0000256" key="19">
    <source>
        <dbReference type="PIRSR" id="PIRSR038885-2"/>
    </source>
</evidence>
<feature type="transmembrane region" description="Helical" evidence="20">
    <location>
        <begin position="27"/>
        <end position="48"/>
    </location>
</feature>
<dbReference type="InterPro" id="IPR048260">
    <property type="entry name" value="Cytochrome_b_C_euk/bac"/>
</dbReference>
<keyword evidence="15 20" id="KW-0496">Mitochondrion</keyword>
<evidence type="ECO:0000256" key="16">
    <source>
        <dbReference type="ARBA" id="ARBA00023136"/>
    </source>
</evidence>
<dbReference type="PROSITE" id="PS51003">
    <property type="entry name" value="CYTB_CTER"/>
    <property type="match status" value="1"/>
</dbReference>
<evidence type="ECO:0000256" key="15">
    <source>
        <dbReference type="ARBA" id="ARBA00023128"/>
    </source>
</evidence>
<comment type="cofactor">
    <cofactor evidence="19">
        <name>heme</name>
        <dbReference type="ChEBI" id="CHEBI:30413"/>
    </cofactor>
    <text evidence="19">Binds 2 heme groups non-covalently.</text>
</comment>
<keyword evidence="13 19" id="KW-0408">Iron</keyword>
<dbReference type="InterPro" id="IPR016174">
    <property type="entry name" value="Di-haem_cyt_TM"/>
</dbReference>
<evidence type="ECO:0000256" key="20">
    <source>
        <dbReference type="RuleBase" id="RU362117"/>
    </source>
</evidence>
<dbReference type="GO" id="GO:0006122">
    <property type="term" value="P:mitochondrial electron transport, ubiquinol to cytochrome c"/>
    <property type="evidence" value="ECO:0007669"/>
    <property type="project" value="TreeGrafter"/>
</dbReference>
<evidence type="ECO:0000256" key="12">
    <source>
        <dbReference type="ARBA" id="ARBA00022989"/>
    </source>
</evidence>
<reference evidence="23" key="1">
    <citation type="submission" date="2020-07" db="EMBL/GenBank/DDBJ databases">
        <authorList>
            <person name="Xu T."/>
        </authorList>
    </citation>
    <scope>NUCLEOTIDE SEQUENCE</scope>
</reference>
<dbReference type="GO" id="GO:0045275">
    <property type="term" value="C:respiratory chain complex III"/>
    <property type="evidence" value="ECO:0007669"/>
    <property type="project" value="InterPro"/>
</dbReference>
<evidence type="ECO:0000256" key="4">
    <source>
        <dbReference type="ARBA" id="ARBA00013531"/>
    </source>
</evidence>
<comment type="function">
    <text evidence="1 20">Component of the ubiquinol-cytochrome c reductase complex (complex III or cytochrome b-c1 complex) that is part of the mitochondrial respiratory chain. The b-c1 complex mediates electron transfer from ubiquinol to cytochrome c. Contributes to the generation of a proton gradient across the mitochondrial membrane that is then used for ATP synthesis.</text>
</comment>
<evidence type="ECO:0000256" key="2">
    <source>
        <dbReference type="ARBA" id="ARBA00004448"/>
    </source>
</evidence>
<keyword evidence="9 19" id="KW-0479">Metal-binding</keyword>
<keyword evidence="5 20" id="KW-0813">Transport</keyword>
<feature type="transmembrane region" description="Helical" evidence="20">
    <location>
        <begin position="84"/>
        <end position="104"/>
    </location>
</feature>
<evidence type="ECO:0000256" key="3">
    <source>
        <dbReference type="ARBA" id="ARBA00011649"/>
    </source>
</evidence>
<dbReference type="CDD" id="cd00290">
    <property type="entry name" value="cytochrome_b_C"/>
    <property type="match status" value="1"/>
</dbReference>
<evidence type="ECO:0000256" key="7">
    <source>
        <dbReference type="ARBA" id="ARBA00022660"/>
    </source>
</evidence>
<gene>
    <name evidence="23" type="primary">CYTB</name>
</gene>
<dbReference type="InterPro" id="IPR048259">
    <property type="entry name" value="Cytochrome_b_N_euk/bac"/>
</dbReference>
<feature type="binding site" description="axial binding residue" evidence="19">
    <location>
        <position position="80"/>
    </location>
    <ligand>
        <name>heme b</name>
        <dbReference type="ChEBI" id="CHEBI:60344"/>
        <label>b562</label>
    </ligand>
    <ligandPart>
        <name>Fe</name>
        <dbReference type="ChEBI" id="CHEBI:18248"/>
    </ligandPart>
</feature>
<feature type="transmembrane region" description="Helical" evidence="20">
    <location>
        <begin position="178"/>
        <end position="197"/>
    </location>
</feature>
<dbReference type="CTD" id="4519"/>
<geneLocation type="mitochondrion" evidence="23"/>
<comment type="similarity">
    <text evidence="17 20">Belongs to the cytochrome b family.</text>
</comment>
<feature type="transmembrane region" description="Helical" evidence="20">
    <location>
        <begin position="320"/>
        <end position="337"/>
    </location>
</feature>
<dbReference type="InterPro" id="IPR005798">
    <property type="entry name" value="Cyt_b/b6_C"/>
</dbReference>
<dbReference type="GO" id="GO:0008121">
    <property type="term" value="F:quinol-cytochrome-c reductase activity"/>
    <property type="evidence" value="ECO:0007669"/>
    <property type="project" value="InterPro"/>
</dbReference>
<evidence type="ECO:0000256" key="10">
    <source>
        <dbReference type="ARBA" id="ARBA00022792"/>
    </source>
</evidence>
<evidence type="ECO:0000256" key="1">
    <source>
        <dbReference type="ARBA" id="ARBA00002566"/>
    </source>
</evidence>
<dbReference type="PANTHER" id="PTHR19271:SF16">
    <property type="entry name" value="CYTOCHROME B"/>
    <property type="match status" value="1"/>
</dbReference>
<dbReference type="RefSeq" id="YP_009946880.1">
    <property type="nucleotide sequence ID" value="NC_051525.1"/>
</dbReference>
<feature type="transmembrane region" description="Helical" evidence="20">
    <location>
        <begin position="110"/>
        <end position="130"/>
    </location>
</feature>
<feature type="binding site" evidence="18">
    <location>
        <position position="198"/>
    </location>
    <ligand>
        <name>a ubiquinone</name>
        <dbReference type="ChEBI" id="CHEBI:16389"/>
    </ligand>
</feature>
<comment type="subcellular location">
    <subcellularLocation>
        <location evidence="2">Mitochondrion inner membrane</location>
        <topology evidence="2">Multi-pass membrane protein</topology>
    </subcellularLocation>
</comment>
<keyword evidence="7 20" id="KW-0679">Respiratory chain</keyword>
<evidence type="ECO:0000256" key="18">
    <source>
        <dbReference type="PIRSR" id="PIRSR038885-1"/>
    </source>
</evidence>
<keyword evidence="6 19" id="KW-0349">Heme</keyword>
<feature type="transmembrane region" description="Helical" evidence="20">
    <location>
        <begin position="349"/>
        <end position="369"/>
    </location>
</feature>
<dbReference type="Gene3D" id="1.20.810.10">
    <property type="entry name" value="Cytochrome Bc1 Complex, Chain C"/>
    <property type="match status" value="1"/>
</dbReference>
<feature type="transmembrane region" description="Helical" evidence="20">
    <location>
        <begin position="281"/>
        <end position="300"/>
    </location>
</feature>
<keyword evidence="16 20" id="KW-0472">Membrane</keyword>
<evidence type="ECO:0000313" key="23">
    <source>
        <dbReference type="EMBL" id="QOG08899.1"/>
    </source>
</evidence>
<organism evidence="23">
    <name type="scientific">Penthimia melanocephala</name>
    <dbReference type="NCBI Taxonomy" id="2777567"/>
    <lineage>
        <taxon>Eukaryota</taxon>
        <taxon>Metazoa</taxon>
        <taxon>Ecdysozoa</taxon>
        <taxon>Arthropoda</taxon>
        <taxon>Hexapoda</taxon>
        <taxon>Insecta</taxon>
        <taxon>Pterygota</taxon>
        <taxon>Neoptera</taxon>
        <taxon>Paraneoptera</taxon>
        <taxon>Hemiptera</taxon>
        <taxon>Auchenorrhyncha</taxon>
        <taxon>Membracoidea</taxon>
        <taxon>Cicadellidae</taxon>
        <taxon>Deltocephalinae</taxon>
        <taxon>Penthimiini</taxon>
        <taxon>Penthimia</taxon>
    </lineage>
</organism>
<feature type="binding site" description="axial binding residue" evidence="19">
    <location>
        <position position="193"/>
    </location>
    <ligand>
        <name>heme b</name>
        <dbReference type="ChEBI" id="CHEBI:60344"/>
        <label>b566</label>
    </ligand>
    <ligandPart>
        <name>Fe</name>
        <dbReference type="ChEBI" id="CHEBI:18248"/>
    </ligandPart>
</feature>
<dbReference type="PIRSF" id="PIRSF038885">
    <property type="entry name" value="COB"/>
    <property type="match status" value="1"/>
</dbReference>
<feature type="binding site" description="axial binding residue" evidence="19">
    <location>
        <position position="179"/>
    </location>
    <ligand>
        <name>heme b</name>
        <dbReference type="ChEBI" id="CHEBI:60344"/>
        <label>b562</label>
    </ligand>
    <ligandPart>
        <name>Fe</name>
        <dbReference type="ChEBI" id="CHEBI:18248"/>
    </ligandPart>
</feature>
<evidence type="ECO:0000256" key="13">
    <source>
        <dbReference type="ARBA" id="ARBA00023004"/>
    </source>
</evidence>
<keyword evidence="12 20" id="KW-1133">Transmembrane helix</keyword>
<feature type="domain" description="Cytochrome b/b6 C-terminal region profile" evidence="22">
    <location>
        <begin position="207"/>
        <end position="374"/>
    </location>
</feature>
<comment type="cofactor">
    <cofactor evidence="20">
        <name>heme b</name>
        <dbReference type="ChEBI" id="CHEBI:60344"/>
    </cofactor>
    <text evidence="20">Binds 2 heme groups non-covalently.</text>
</comment>
<keyword evidence="8 20" id="KW-0812">Transmembrane</keyword>